<dbReference type="Pfam" id="PF13676">
    <property type="entry name" value="TIR_2"/>
    <property type="match status" value="1"/>
</dbReference>
<feature type="chain" id="PRO_5043978209" description="TIR domain-containing protein" evidence="7">
    <location>
        <begin position="21"/>
        <end position="575"/>
    </location>
</feature>
<dbReference type="SUPFAM" id="SSF52058">
    <property type="entry name" value="L domain-like"/>
    <property type="match status" value="1"/>
</dbReference>
<dbReference type="GO" id="GO:0038023">
    <property type="term" value="F:signaling receptor activity"/>
    <property type="evidence" value="ECO:0007669"/>
    <property type="project" value="TreeGrafter"/>
</dbReference>
<comment type="subcellular location">
    <subcellularLocation>
        <location evidence="1">Membrane</location>
        <topology evidence="1">Single-pass membrane protein</topology>
    </subcellularLocation>
</comment>
<keyword evidence="10" id="KW-1185">Reference proteome</keyword>
<dbReference type="PRINTS" id="PR01537">
    <property type="entry name" value="INTRLKN1R1F"/>
</dbReference>
<dbReference type="Proteomes" id="UP000827092">
    <property type="component" value="Unassembled WGS sequence"/>
</dbReference>
<reference evidence="9 10" key="1">
    <citation type="journal article" date="2022" name="Nat. Ecol. Evol.">
        <title>A masculinizing supergene underlies an exaggerated male reproductive morph in a spider.</title>
        <authorList>
            <person name="Hendrickx F."/>
            <person name="De Corte Z."/>
            <person name="Sonet G."/>
            <person name="Van Belleghem S.M."/>
            <person name="Kostlbacher S."/>
            <person name="Vangestel C."/>
        </authorList>
    </citation>
    <scope>NUCLEOTIDE SEQUENCE [LARGE SCALE GENOMIC DNA]</scope>
    <source>
        <strain evidence="9">W744_W776</strain>
    </source>
</reference>
<sequence>MENLLLFFVLFLLMFPCIPSQQCSLRDVCHICGGEENDLSICKHTKECSVSFCDDLENGLKGWKYICLDSCNTYLELFQVKYVADESVTFECGEYEPYLKSVFHQVNLSRIKAFSFKNCSIPSTSYSDIIPYQEPVEHIKIESVRDNGTFRSEMFGNISSMLKNLILSGNNIDVLPETMFRNSLSDINDLNQENWENLTELYLDQNQIQNLYNWQLPVNLKNLSLTGNNISYVPHSFMNSISNHKKLQISMGSNPLNCNCSANELKKWLAEQSHIITDVKEITCANHVSINGTLVRSIILTTPDNILCPGDDSPYKLHLIFVTVTCVILACLLVLVSALYYRNKQTVIAYVYIHMHQVFTCFFSEEDLDEDKMFDAFLSYSTSDRDIALLIREELEDKDPHFRVCIHERNWIAGNPISWNIFNSVQNSKRTILLISKEFLESMWFQVEFHTAYYQMLEDKIDRLIIIVKGQLPPKETMDKNLQYLLTTKTYLLWEEKWFWEKLKYALPHKRHQLVPNDVLALKDRPASEKIKPIETQIAILSNGETKSREKLQEVIQNHTNSTMNLVNKDSSKKK</sequence>
<evidence type="ECO:0000256" key="6">
    <source>
        <dbReference type="SAM" id="Phobius"/>
    </source>
</evidence>
<dbReference type="GO" id="GO:0045087">
    <property type="term" value="P:innate immune response"/>
    <property type="evidence" value="ECO:0007669"/>
    <property type="project" value="TreeGrafter"/>
</dbReference>
<evidence type="ECO:0000256" key="7">
    <source>
        <dbReference type="SAM" id="SignalP"/>
    </source>
</evidence>
<feature type="domain" description="TIR" evidence="8">
    <location>
        <begin position="372"/>
        <end position="507"/>
    </location>
</feature>
<feature type="transmembrane region" description="Helical" evidence="6">
    <location>
        <begin position="317"/>
        <end position="341"/>
    </location>
</feature>
<evidence type="ECO:0000313" key="9">
    <source>
        <dbReference type="EMBL" id="KAG8198007.1"/>
    </source>
</evidence>
<dbReference type="Gene3D" id="3.40.50.10140">
    <property type="entry name" value="Toll/interleukin-1 receptor homology (TIR) domain"/>
    <property type="match status" value="1"/>
</dbReference>
<organism evidence="9 10">
    <name type="scientific">Oedothorax gibbosus</name>
    <dbReference type="NCBI Taxonomy" id="931172"/>
    <lineage>
        <taxon>Eukaryota</taxon>
        <taxon>Metazoa</taxon>
        <taxon>Ecdysozoa</taxon>
        <taxon>Arthropoda</taxon>
        <taxon>Chelicerata</taxon>
        <taxon>Arachnida</taxon>
        <taxon>Araneae</taxon>
        <taxon>Araneomorphae</taxon>
        <taxon>Entelegynae</taxon>
        <taxon>Araneoidea</taxon>
        <taxon>Linyphiidae</taxon>
        <taxon>Erigoninae</taxon>
        <taxon>Oedothorax</taxon>
    </lineage>
</organism>
<dbReference type="SUPFAM" id="SSF52200">
    <property type="entry name" value="Toll/Interleukin receptor TIR domain"/>
    <property type="match status" value="1"/>
</dbReference>
<evidence type="ECO:0000259" key="8">
    <source>
        <dbReference type="PROSITE" id="PS50104"/>
    </source>
</evidence>
<dbReference type="InterPro" id="IPR032675">
    <property type="entry name" value="LRR_dom_sf"/>
</dbReference>
<dbReference type="EMBL" id="JAFNEN010000045">
    <property type="protein sequence ID" value="KAG8198007.1"/>
    <property type="molecule type" value="Genomic_DNA"/>
</dbReference>
<protein>
    <recommendedName>
        <fullName evidence="8">TIR domain-containing protein</fullName>
    </recommendedName>
</protein>
<comment type="caution">
    <text evidence="9">The sequence shown here is derived from an EMBL/GenBank/DDBJ whole genome shotgun (WGS) entry which is preliminary data.</text>
</comment>
<proteinExistence type="predicted"/>
<evidence type="ECO:0000313" key="10">
    <source>
        <dbReference type="Proteomes" id="UP000827092"/>
    </source>
</evidence>
<dbReference type="AlphaFoldDB" id="A0AAV6VMU7"/>
<dbReference type="PANTHER" id="PTHR24365">
    <property type="entry name" value="TOLL-LIKE RECEPTOR"/>
    <property type="match status" value="1"/>
</dbReference>
<dbReference type="PANTHER" id="PTHR24365:SF541">
    <property type="entry name" value="PROTEIN TOLL-RELATED"/>
    <property type="match status" value="1"/>
</dbReference>
<keyword evidence="3 7" id="KW-0732">Signal</keyword>
<dbReference type="Gene3D" id="3.80.10.10">
    <property type="entry name" value="Ribonuclease Inhibitor"/>
    <property type="match status" value="2"/>
</dbReference>
<evidence type="ECO:0000256" key="3">
    <source>
        <dbReference type="ARBA" id="ARBA00022729"/>
    </source>
</evidence>
<gene>
    <name evidence="9" type="ORF">JTE90_001847</name>
</gene>
<dbReference type="SMART" id="SM00255">
    <property type="entry name" value="TIR"/>
    <property type="match status" value="1"/>
</dbReference>
<dbReference type="GO" id="GO:0007165">
    <property type="term" value="P:signal transduction"/>
    <property type="evidence" value="ECO:0007669"/>
    <property type="project" value="InterPro"/>
</dbReference>
<keyword evidence="4 6" id="KW-1133">Transmembrane helix</keyword>
<dbReference type="InterPro" id="IPR035897">
    <property type="entry name" value="Toll_tir_struct_dom_sf"/>
</dbReference>
<evidence type="ECO:0000256" key="1">
    <source>
        <dbReference type="ARBA" id="ARBA00004167"/>
    </source>
</evidence>
<evidence type="ECO:0000256" key="5">
    <source>
        <dbReference type="ARBA" id="ARBA00023136"/>
    </source>
</evidence>
<dbReference type="PROSITE" id="PS50104">
    <property type="entry name" value="TIR"/>
    <property type="match status" value="1"/>
</dbReference>
<evidence type="ECO:0000256" key="2">
    <source>
        <dbReference type="ARBA" id="ARBA00022692"/>
    </source>
</evidence>
<name>A0AAV6VMU7_9ARAC</name>
<accession>A0AAV6VMU7</accession>
<dbReference type="InterPro" id="IPR000157">
    <property type="entry name" value="TIR_dom"/>
</dbReference>
<dbReference type="GO" id="GO:0005886">
    <property type="term" value="C:plasma membrane"/>
    <property type="evidence" value="ECO:0007669"/>
    <property type="project" value="TreeGrafter"/>
</dbReference>
<keyword evidence="5 6" id="KW-0472">Membrane</keyword>
<keyword evidence="2 6" id="KW-0812">Transmembrane</keyword>
<feature type="signal peptide" evidence="7">
    <location>
        <begin position="1"/>
        <end position="20"/>
    </location>
</feature>
<evidence type="ECO:0000256" key="4">
    <source>
        <dbReference type="ARBA" id="ARBA00022989"/>
    </source>
</evidence>